<evidence type="ECO:0000313" key="2">
    <source>
        <dbReference type="Proteomes" id="UP001632037"/>
    </source>
</evidence>
<reference evidence="1 2" key="1">
    <citation type="submission" date="2024-09" db="EMBL/GenBank/DDBJ databases">
        <title>Genome sequencing and assembly of Phytophthora oleae, isolate VK10A, causative agent of rot of olive drupes.</title>
        <authorList>
            <person name="Conti Taguali S."/>
            <person name="Riolo M."/>
            <person name="La Spada F."/>
            <person name="Cacciola S.O."/>
            <person name="Dionisio G."/>
        </authorList>
    </citation>
    <scope>NUCLEOTIDE SEQUENCE [LARGE SCALE GENOMIC DNA]</scope>
    <source>
        <strain evidence="1 2">VK10A</strain>
    </source>
</reference>
<protein>
    <submittedName>
        <fullName evidence="1">Uncharacterized protein</fullName>
    </submittedName>
</protein>
<gene>
    <name evidence="1" type="ORF">V7S43_017865</name>
</gene>
<sequence length="50" mass="5726">MREETGVIEATEEMKLKHKGQDQGSLTKWCGVSHRCQVKMLSSRRSAITY</sequence>
<dbReference type="EMBL" id="JBIMZQ010000067">
    <property type="protein sequence ID" value="KAL3657205.1"/>
    <property type="molecule type" value="Genomic_DNA"/>
</dbReference>
<accession>A0ABD3EVY5</accession>
<proteinExistence type="predicted"/>
<evidence type="ECO:0000313" key="1">
    <source>
        <dbReference type="EMBL" id="KAL3657205.1"/>
    </source>
</evidence>
<dbReference type="AlphaFoldDB" id="A0ABD3EVY5"/>
<organism evidence="1 2">
    <name type="scientific">Phytophthora oleae</name>
    <dbReference type="NCBI Taxonomy" id="2107226"/>
    <lineage>
        <taxon>Eukaryota</taxon>
        <taxon>Sar</taxon>
        <taxon>Stramenopiles</taxon>
        <taxon>Oomycota</taxon>
        <taxon>Peronosporomycetes</taxon>
        <taxon>Peronosporales</taxon>
        <taxon>Peronosporaceae</taxon>
        <taxon>Phytophthora</taxon>
    </lineage>
</organism>
<dbReference type="Proteomes" id="UP001632037">
    <property type="component" value="Unassembled WGS sequence"/>
</dbReference>
<name>A0ABD3EVY5_9STRA</name>
<comment type="caution">
    <text evidence="1">The sequence shown here is derived from an EMBL/GenBank/DDBJ whole genome shotgun (WGS) entry which is preliminary data.</text>
</comment>
<keyword evidence="2" id="KW-1185">Reference proteome</keyword>